<evidence type="ECO:0000313" key="1">
    <source>
        <dbReference type="EMBL" id="MCT7968862.1"/>
    </source>
</evidence>
<sequence length="234" mass="25999">MPSQVWIIVEDEASAVGLPGADSQAIAQMGEALQGAISQTHPDCEVKVISISHLKNLSEPDSEVLFCPLSLNVPDSVLGDLQPLYQACQDVEGLRTVVAEQWQVATGTGNLWLPVVLTDKGPIYGEAIGLAHEQQPGHEEIVQYIQPVHLPDRWRQPIYALGRRLLQWLEAPPATYLIQFGWDEQGLWFDRLWPFPGIPALASLGVQDPDLFTCHWYCLTGQPIYDLTIVLNEK</sequence>
<reference evidence="1 2" key="1">
    <citation type="journal article" date="2022" name="Front. Microbiol.">
        <title>High genomic differentiation and limited gene flow indicate recent cryptic speciation within the genus Laspinema (cyanobacteria).</title>
        <authorList>
            <person name="Stanojkovic A."/>
            <person name="Skoupy S."/>
            <person name="Skaloud P."/>
            <person name="Dvorak P."/>
        </authorList>
    </citation>
    <scope>NUCLEOTIDE SEQUENCE [LARGE SCALE GENOMIC DNA]</scope>
    <source>
        <strain evidence="1 2">D2a</strain>
    </source>
</reference>
<dbReference type="RefSeq" id="WP_368008341.1">
    <property type="nucleotide sequence ID" value="NZ_JAMXFF010000038.1"/>
</dbReference>
<keyword evidence="2" id="KW-1185">Reference proteome</keyword>
<protein>
    <submittedName>
        <fullName evidence="1">Uncharacterized protein</fullName>
    </submittedName>
</protein>
<comment type="caution">
    <text evidence="1">The sequence shown here is derived from an EMBL/GenBank/DDBJ whole genome shotgun (WGS) entry which is preliminary data.</text>
</comment>
<gene>
    <name evidence="1" type="ORF">NG799_21365</name>
</gene>
<accession>A0ABT2MVU7</accession>
<dbReference type="EMBL" id="JAMXFF010000038">
    <property type="protein sequence ID" value="MCT7968862.1"/>
    <property type="molecule type" value="Genomic_DNA"/>
</dbReference>
<organism evidence="1 2">
    <name type="scientific">Laspinema palackyanum D2a</name>
    <dbReference type="NCBI Taxonomy" id="2953684"/>
    <lineage>
        <taxon>Bacteria</taxon>
        <taxon>Bacillati</taxon>
        <taxon>Cyanobacteriota</taxon>
        <taxon>Cyanophyceae</taxon>
        <taxon>Oscillatoriophycideae</taxon>
        <taxon>Oscillatoriales</taxon>
        <taxon>Laspinemataceae</taxon>
        <taxon>Laspinema</taxon>
        <taxon>Laspinema palackyanum</taxon>
    </lineage>
</organism>
<evidence type="ECO:0000313" key="2">
    <source>
        <dbReference type="Proteomes" id="UP001525890"/>
    </source>
</evidence>
<proteinExistence type="predicted"/>
<name>A0ABT2MVU7_9CYAN</name>
<dbReference type="Proteomes" id="UP001525890">
    <property type="component" value="Unassembled WGS sequence"/>
</dbReference>